<dbReference type="InterPro" id="IPR044736">
    <property type="entry name" value="Gid1/RanBPM/SPLA_SPRY"/>
</dbReference>
<dbReference type="InterPro" id="IPR006594">
    <property type="entry name" value="LisH"/>
</dbReference>
<name>A0AAD1U418_EUPCR</name>
<dbReference type="InterPro" id="IPR006595">
    <property type="entry name" value="CTLH_C"/>
</dbReference>
<evidence type="ECO:0008006" key="6">
    <source>
        <dbReference type="Google" id="ProtNLM"/>
    </source>
</evidence>
<dbReference type="SMART" id="SM00449">
    <property type="entry name" value="SPRY"/>
    <property type="match status" value="1"/>
</dbReference>
<dbReference type="InterPro" id="IPR050618">
    <property type="entry name" value="Ubq-SigPath_Reg"/>
</dbReference>
<dbReference type="Pfam" id="PF08513">
    <property type="entry name" value="LisH"/>
    <property type="match status" value="1"/>
</dbReference>
<dbReference type="Gene3D" id="2.60.120.920">
    <property type="match status" value="1"/>
</dbReference>
<gene>
    <name evidence="4" type="ORF">ECRASSUSDP1_LOCUS27</name>
</gene>
<evidence type="ECO:0000313" key="4">
    <source>
        <dbReference type="EMBL" id="CAI2358744.1"/>
    </source>
</evidence>
<dbReference type="EMBL" id="CAMPGE010000028">
    <property type="protein sequence ID" value="CAI2358744.1"/>
    <property type="molecule type" value="Genomic_DNA"/>
</dbReference>
<keyword evidence="5" id="KW-1185">Reference proteome</keyword>
<feature type="compositionally biased region" description="Basic and acidic residues" evidence="1">
    <location>
        <begin position="298"/>
        <end position="320"/>
    </location>
</feature>
<dbReference type="PROSITE" id="PS50896">
    <property type="entry name" value="LISH"/>
    <property type="match status" value="1"/>
</dbReference>
<dbReference type="SUPFAM" id="SSF49899">
    <property type="entry name" value="Concanavalin A-like lectins/glucanases"/>
    <property type="match status" value="1"/>
</dbReference>
<dbReference type="InterPro" id="IPR013320">
    <property type="entry name" value="ConA-like_dom_sf"/>
</dbReference>
<dbReference type="CDD" id="cd12885">
    <property type="entry name" value="SPRY_RanBP_like"/>
    <property type="match status" value="1"/>
</dbReference>
<dbReference type="AlphaFoldDB" id="A0AAD1U418"/>
<dbReference type="Proteomes" id="UP001295684">
    <property type="component" value="Unassembled WGS sequence"/>
</dbReference>
<organism evidence="4 5">
    <name type="scientific">Euplotes crassus</name>
    <dbReference type="NCBI Taxonomy" id="5936"/>
    <lineage>
        <taxon>Eukaryota</taxon>
        <taxon>Sar</taxon>
        <taxon>Alveolata</taxon>
        <taxon>Ciliophora</taxon>
        <taxon>Intramacronucleata</taxon>
        <taxon>Spirotrichea</taxon>
        <taxon>Hypotrichia</taxon>
        <taxon>Euplotida</taxon>
        <taxon>Euplotidae</taxon>
        <taxon>Moneuplotes</taxon>
    </lineage>
</organism>
<reference evidence="4" key="1">
    <citation type="submission" date="2023-07" db="EMBL/GenBank/DDBJ databases">
        <authorList>
            <consortium name="AG Swart"/>
            <person name="Singh M."/>
            <person name="Singh A."/>
            <person name="Seah K."/>
            <person name="Emmerich C."/>
        </authorList>
    </citation>
    <scope>NUCLEOTIDE SEQUENCE</scope>
    <source>
        <strain evidence="4">DP1</strain>
    </source>
</reference>
<feature type="compositionally biased region" description="Acidic residues" evidence="1">
    <location>
        <begin position="321"/>
        <end position="337"/>
    </location>
</feature>
<sequence>MSIETFIDCLEAPIDELCRGKKEMCFSQNKSHFIKFGKNKREVHFKGFSTHSKLVGTVVSDGPIESDNAVFYFEVTISKLSQRKGIISVGICDSDHPENSELGSTRKSYCLRTDGKIYTNKCNGIDFCPKIQEKDTIGCGIIFSEETIFFTVNGRLIKKDAFRLPHDPSIERRAAVSFTNAHCSIKANFGKKNFKFGIEDMLSGHYKEVYEQINQIKIDPKNAFDLVHEYLIHSGFVGTLKAFEEESAFELIKKEKQEEQKDEFAAMANISASVEKPRKKTLGPENLKFNSKNFSTSNKDEPVGKSERKASQSPPEKVEEQEKEDDNMNDQNPEEEVKDNKEEQKDEKEPENNPEAKDVEMESCDLHKDNNQPKEPTRVPGEEEEEVIDTTTKNKDAEMGESARHRNIPDKSLVSNDAGESELSEPFEIDPFFGKTVSLDILRSLPSSRQRAGRSESIHNPILTDFWKTFNENGEDWTKIKPEQNYYKLEERGFIRHLLLEGKYVQAFQHLQETFPEILEEDKRVSMGIHCLKLVEIIKENNMNDAIEFVQDKEFNNDEIILPAINEEGDFTEVKPKDFFSLVAYTDLDTCLHKYLLNDVQREVISDMINDIIVSSLGGKKDSELQRYMKHLNYSQIFEKMNRNHVGEIFQFKIPK</sequence>
<dbReference type="InterPro" id="IPR003877">
    <property type="entry name" value="SPRY_dom"/>
</dbReference>
<dbReference type="InterPro" id="IPR001870">
    <property type="entry name" value="B30.2/SPRY"/>
</dbReference>
<feature type="compositionally biased region" description="Polar residues" evidence="1">
    <location>
        <begin position="288"/>
        <end position="297"/>
    </location>
</feature>
<dbReference type="PROSITE" id="PS50897">
    <property type="entry name" value="CTLH"/>
    <property type="match status" value="1"/>
</dbReference>
<comment type="caution">
    <text evidence="4">The sequence shown here is derived from an EMBL/GenBank/DDBJ whole genome shotgun (WGS) entry which is preliminary data.</text>
</comment>
<dbReference type="Pfam" id="PF00622">
    <property type="entry name" value="SPRY"/>
    <property type="match status" value="1"/>
</dbReference>
<dbReference type="InterPro" id="IPR024964">
    <property type="entry name" value="CTLH/CRA"/>
</dbReference>
<protein>
    <recommendedName>
        <fullName evidence="6">Ran-binding protein</fullName>
    </recommendedName>
</protein>
<evidence type="ECO:0000259" key="2">
    <source>
        <dbReference type="PROSITE" id="PS50188"/>
    </source>
</evidence>
<feature type="region of interest" description="Disordered" evidence="1">
    <location>
        <begin position="275"/>
        <end position="419"/>
    </location>
</feature>
<dbReference type="Pfam" id="PF10607">
    <property type="entry name" value="CTLH"/>
    <property type="match status" value="1"/>
</dbReference>
<evidence type="ECO:0000259" key="3">
    <source>
        <dbReference type="PROSITE" id="PS50897"/>
    </source>
</evidence>
<proteinExistence type="predicted"/>
<evidence type="ECO:0000313" key="5">
    <source>
        <dbReference type="Proteomes" id="UP001295684"/>
    </source>
</evidence>
<dbReference type="InterPro" id="IPR043136">
    <property type="entry name" value="B30.2/SPRY_sf"/>
</dbReference>
<accession>A0AAD1U418</accession>
<dbReference type="PANTHER" id="PTHR12864">
    <property type="entry name" value="RAN BINDING PROTEIN 9-RELATED"/>
    <property type="match status" value="1"/>
</dbReference>
<evidence type="ECO:0000256" key="1">
    <source>
        <dbReference type="SAM" id="MobiDB-lite"/>
    </source>
</evidence>
<feature type="domain" description="CTLH" evidence="3">
    <location>
        <begin position="488"/>
        <end position="545"/>
    </location>
</feature>
<feature type="compositionally biased region" description="Basic and acidic residues" evidence="1">
    <location>
        <begin position="392"/>
        <end position="409"/>
    </location>
</feature>
<feature type="domain" description="B30.2/SPRY" evidence="2">
    <location>
        <begin position="1"/>
        <end position="194"/>
    </location>
</feature>
<feature type="compositionally biased region" description="Basic and acidic residues" evidence="1">
    <location>
        <begin position="338"/>
        <end position="381"/>
    </location>
</feature>
<dbReference type="SMART" id="SM00668">
    <property type="entry name" value="CTLH"/>
    <property type="match status" value="1"/>
</dbReference>
<dbReference type="PROSITE" id="PS50188">
    <property type="entry name" value="B302_SPRY"/>
    <property type="match status" value="1"/>
</dbReference>